<dbReference type="EMBL" id="JFFI01000343">
    <property type="protein sequence ID" value="KXH68262.1"/>
    <property type="molecule type" value="Genomic_DNA"/>
</dbReference>
<evidence type="ECO:0000313" key="2">
    <source>
        <dbReference type="EMBL" id="KXH68262.1"/>
    </source>
</evidence>
<accession>A0A135V6L5</accession>
<dbReference type="STRING" id="1209931.A0A135V6L5"/>
<proteinExistence type="predicted"/>
<name>A0A135V6L5_9PEZI</name>
<keyword evidence="1" id="KW-0732">Signal</keyword>
<comment type="caution">
    <text evidence="2">The sequence shown here is derived from an EMBL/GenBank/DDBJ whole genome shotgun (WGS) entry which is preliminary data.</text>
</comment>
<organism evidence="2 3">
    <name type="scientific">Colletotrichum salicis</name>
    <dbReference type="NCBI Taxonomy" id="1209931"/>
    <lineage>
        <taxon>Eukaryota</taxon>
        <taxon>Fungi</taxon>
        <taxon>Dikarya</taxon>
        <taxon>Ascomycota</taxon>
        <taxon>Pezizomycotina</taxon>
        <taxon>Sordariomycetes</taxon>
        <taxon>Hypocreomycetidae</taxon>
        <taxon>Glomerellales</taxon>
        <taxon>Glomerellaceae</taxon>
        <taxon>Colletotrichum</taxon>
        <taxon>Colletotrichum acutatum species complex</taxon>
    </lineage>
</organism>
<evidence type="ECO:0000256" key="1">
    <source>
        <dbReference type="SAM" id="SignalP"/>
    </source>
</evidence>
<dbReference type="Proteomes" id="UP000070121">
    <property type="component" value="Unassembled WGS sequence"/>
</dbReference>
<dbReference type="OrthoDB" id="10507945at2759"/>
<dbReference type="AlphaFoldDB" id="A0A135V6L5"/>
<gene>
    <name evidence="2" type="ORF">CSAL01_12265</name>
</gene>
<feature type="chain" id="PRO_5007805681" evidence="1">
    <location>
        <begin position="20"/>
        <end position="173"/>
    </location>
</feature>
<evidence type="ECO:0000313" key="3">
    <source>
        <dbReference type="Proteomes" id="UP000070121"/>
    </source>
</evidence>
<protein>
    <submittedName>
        <fullName evidence="2">Uncharacterized protein</fullName>
    </submittedName>
</protein>
<feature type="signal peptide" evidence="1">
    <location>
        <begin position="1"/>
        <end position="19"/>
    </location>
</feature>
<reference evidence="2 3" key="1">
    <citation type="submission" date="2014-02" db="EMBL/GenBank/DDBJ databases">
        <title>The genome sequence of Colletotrichum salicis CBS 607.94.</title>
        <authorList>
            <person name="Baroncelli R."/>
            <person name="Thon M.R."/>
        </authorList>
    </citation>
    <scope>NUCLEOTIDE SEQUENCE [LARGE SCALE GENOMIC DNA]</scope>
    <source>
        <strain evidence="2 3">CBS 607.94</strain>
    </source>
</reference>
<keyword evidence="3" id="KW-1185">Reference proteome</keyword>
<sequence>MHFSTSLILAATAASTVLAAPAAAPVVDDGSIVINWSLLETHEVIDLGNGVKVPGGEIASVNEAVRVKRALHTRALNHCDAWSFNNKSSSGSSKVSDYAVIRDTGYRHVEYFQSGPCWLFGSGSLQGFNCYKPWWWYGTCIFGANSDGVDWTGGEDIVSRRGLCTWLRTQLRN</sequence>